<name>A0A0B6ZE15_9EUPU</name>
<feature type="compositionally biased region" description="Low complexity" evidence="5">
    <location>
        <begin position="210"/>
        <end position="227"/>
    </location>
</feature>
<sequence length="233" mass="25614">LEKLVDAEIVIKVDYKGSTSYRNAAKWRKSMLGCAVLNSTTISTKILEAILELSRIDVRQNATKQTQGEENGDKITDNDSRVRVFAMEVGVSLESVNTWLKDNCDGFENLRSPLTVVLKREIDAGRVKRLMSCNYVITPAQMEEIGDKTITPLKSNKKTDNRSLEFPGNTQHNGSTGASTSEESNSNSVSNDQKSSPQTDQPATSVSDQRATPTPATSSPTSIITTPRSEERR</sequence>
<comment type="subcellular location">
    <subcellularLocation>
        <location evidence="1">Nucleus</location>
    </subcellularLocation>
</comment>
<dbReference type="GO" id="GO:0005634">
    <property type="term" value="C:nucleus"/>
    <property type="evidence" value="ECO:0007669"/>
    <property type="project" value="UniProtKB-SubCell"/>
</dbReference>
<dbReference type="GO" id="GO:0006325">
    <property type="term" value="P:chromatin organization"/>
    <property type="evidence" value="ECO:0007669"/>
    <property type="project" value="UniProtKB-KW"/>
</dbReference>
<evidence type="ECO:0000313" key="7">
    <source>
        <dbReference type="EMBL" id="CEK66081.1"/>
    </source>
</evidence>
<dbReference type="GO" id="GO:0003677">
    <property type="term" value="F:DNA binding"/>
    <property type="evidence" value="ECO:0007669"/>
    <property type="project" value="InterPro"/>
</dbReference>
<dbReference type="InterPro" id="IPR048589">
    <property type="entry name" value="SAMD1-like_WH"/>
</dbReference>
<protein>
    <recommendedName>
        <fullName evidence="6">SAMD1-like winged helix (WH) domain-containing protein</fullName>
    </recommendedName>
</protein>
<feature type="region of interest" description="Disordered" evidence="5">
    <location>
        <begin position="148"/>
        <end position="233"/>
    </location>
</feature>
<feature type="non-terminal residue" evidence="7">
    <location>
        <position position="1"/>
    </location>
</feature>
<evidence type="ECO:0000256" key="4">
    <source>
        <dbReference type="ARBA" id="ARBA00023242"/>
    </source>
</evidence>
<dbReference type="AlphaFoldDB" id="A0A0B6ZE15"/>
<feature type="non-terminal residue" evidence="7">
    <location>
        <position position="233"/>
    </location>
</feature>
<proteinExistence type="predicted"/>
<accession>A0A0B6ZE15</accession>
<evidence type="ECO:0000259" key="6">
    <source>
        <dbReference type="Pfam" id="PF21524"/>
    </source>
</evidence>
<reference evidence="7" key="1">
    <citation type="submission" date="2014-12" db="EMBL/GenBank/DDBJ databases">
        <title>Insight into the proteome of Arion vulgaris.</title>
        <authorList>
            <person name="Aradska J."/>
            <person name="Bulat T."/>
            <person name="Smidak R."/>
            <person name="Sarate P."/>
            <person name="Gangsoo J."/>
            <person name="Sialana F."/>
            <person name="Bilban M."/>
            <person name="Lubec G."/>
        </authorList>
    </citation>
    <scope>NUCLEOTIDE SEQUENCE</scope>
    <source>
        <tissue evidence="7">Skin</tissue>
    </source>
</reference>
<gene>
    <name evidence="7" type="primary">ORF57250</name>
</gene>
<dbReference type="EMBL" id="HACG01019216">
    <property type="protein sequence ID" value="CEK66081.1"/>
    <property type="molecule type" value="Transcribed_RNA"/>
</dbReference>
<organism evidence="7">
    <name type="scientific">Arion vulgaris</name>
    <dbReference type="NCBI Taxonomy" id="1028688"/>
    <lineage>
        <taxon>Eukaryota</taxon>
        <taxon>Metazoa</taxon>
        <taxon>Spiralia</taxon>
        <taxon>Lophotrochozoa</taxon>
        <taxon>Mollusca</taxon>
        <taxon>Gastropoda</taxon>
        <taxon>Heterobranchia</taxon>
        <taxon>Euthyneura</taxon>
        <taxon>Panpulmonata</taxon>
        <taxon>Eupulmonata</taxon>
        <taxon>Stylommatophora</taxon>
        <taxon>Helicina</taxon>
        <taxon>Arionoidea</taxon>
        <taxon>Arionidae</taxon>
        <taxon>Arion</taxon>
    </lineage>
</organism>
<dbReference type="Pfam" id="PF21524">
    <property type="entry name" value="SAMD1_WH"/>
    <property type="match status" value="1"/>
</dbReference>
<keyword evidence="2" id="KW-0597">Phosphoprotein</keyword>
<feature type="domain" description="SAMD1-like winged helix (WH)" evidence="6">
    <location>
        <begin position="1"/>
        <end position="23"/>
    </location>
</feature>
<evidence type="ECO:0000256" key="5">
    <source>
        <dbReference type="SAM" id="MobiDB-lite"/>
    </source>
</evidence>
<evidence type="ECO:0000256" key="3">
    <source>
        <dbReference type="ARBA" id="ARBA00022853"/>
    </source>
</evidence>
<keyword evidence="3" id="KW-0156">Chromatin regulator</keyword>
<feature type="compositionally biased region" description="Polar residues" evidence="5">
    <location>
        <begin position="192"/>
        <end position="209"/>
    </location>
</feature>
<evidence type="ECO:0000256" key="2">
    <source>
        <dbReference type="ARBA" id="ARBA00022553"/>
    </source>
</evidence>
<feature type="compositionally biased region" description="Low complexity" evidence="5">
    <location>
        <begin position="173"/>
        <end position="191"/>
    </location>
</feature>
<evidence type="ECO:0000256" key="1">
    <source>
        <dbReference type="ARBA" id="ARBA00004123"/>
    </source>
</evidence>
<keyword evidence="4" id="KW-0539">Nucleus</keyword>